<dbReference type="Proteomes" id="UP001652623">
    <property type="component" value="Chromosome 12"/>
</dbReference>
<dbReference type="Pfam" id="PF00407">
    <property type="entry name" value="Bet_v_1"/>
    <property type="match status" value="1"/>
</dbReference>
<dbReference type="SMART" id="SM01037">
    <property type="entry name" value="Bet_v_1"/>
    <property type="match status" value="1"/>
</dbReference>
<dbReference type="InterPro" id="IPR023393">
    <property type="entry name" value="START-like_dom_sf"/>
</dbReference>
<dbReference type="AlphaFoldDB" id="A0A6P4AKB0"/>
<protein>
    <submittedName>
        <fullName evidence="3">MLP-like protein 28</fullName>
    </submittedName>
</protein>
<sequence length="156" mass="17845">MQSSLVGKLETNIEIKAAASKFHEIFKHPHRISNISPNFVQSCELLQGQWGTEGSVIFWKYFLDGKHSVSKELMEVVDDKNKSLTFKVIEGDLLKHYKNFKFILKTTPKGSDQQGNVVQWTLEYEKPHNGIVDPHSMIQVLIKVSKDIDIHLINTP</sequence>
<feature type="domain" description="Bet v I/Major latex protein" evidence="1">
    <location>
        <begin position="4"/>
        <end position="155"/>
    </location>
</feature>
<proteinExistence type="predicted"/>
<dbReference type="InterPro" id="IPR051761">
    <property type="entry name" value="MLP-like_ligand-binding"/>
</dbReference>
<gene>
    <name evidence="3" type="primary">LOC107429335</name>
</gene>
<keyword evidence="2" id="KW-1185">Reference proteome</keyword>
<dbReference type="Gene3D" id="3.30.530.20">
    <property type="match status" value="1"/>
</dbReference>
<dbReference type="PANTHER" id="PTHR31907">
    <property type="entry name" value="MLP-LIKE PROTEIN 423"/>
    <property type="match status" value="1"/>
</dbReference>
<dbReference type="GO" id="GO:0006952">
    <property type="term" value="P:defense response"/>
    <property type="evidence" value="ECO:0007669"/>
    <property type="project" value="InterPro"/>
</dbReference>
<dbReference type="InterPro" id="IPR000916">
    <property type="entry name" value="Bet_v_I/MLP"/>
</dbReference>
<dbReference type="RefSeq" id="XP_015895493.3">
    <property type="nucleotide sequence ID" value="XM_016040007.4"/>
</dbReference>
<accession>A0A6P4AKB0</accession>
<dbReference type="CDD" id="cd07816">
    <property type="entry name" value="Bet_v1-like"/>
    <property type="match status" value="1"/>
</dbReference>
<organism evidence="2 3">
    <name type="scientific">Ziziphus jujuba</name>
    <name type="common">Chinese jujube</name>
    <name type="synonym">Ziziphus sativa</name>
    <dbReference type="NCBI Taxonomy" id="326968"/>
    <lineage>
        <taxon>Eukaryota</taxon>
        <taxon>Viridiplantae</taxon>
        <taxon>Streptophyta</taxon>
        <taxon>Embryophyta</taxon>
        <taxon>Tracheophyta</taxon>
        <taxon>Spermatophyta</taxon>
        <taxon>Magnoliopsida</taxon>
        <taxon>eudicotyledons</taxon>
        <taxon>Gunneridae</taxon>
        <taxon>Pentapetalae</taxon>
        <taxon>rosids</taxon>
        <taxon>fabids</taxon>
        <taxon>Rosales</taxon>
        <taxon>Rhamnaceae</taxon>
        <taxon>Paliureae</taxon>
        <taxon>Ziziphus</taxon>
    </lineage>
</organism>
<evidence type="ECO:0000259" key="1">
    <source>
        <dbReference type="SMART" id="SM01037"/>
    </source>
</evidence>
<reference evidence="3" key="1">
    <citation type="submission" date="2025-08" db="UniProtKB">
        <authorList>
            <consortium name="RefSeq"/>
        </authorList>
    </citation>
    <scope>IDENTIFICATION</scope>
    <source>
        <tissue evidence="3">Seedling</tissue>
    </source>
</reference>
<dbReference type="KEGG" id="zju:107429335"/>
<dbReference type="InParanoid" id="A0A6P4AKB0"/>
<evidence type="ECO:0000313" key="3">
    <source>
        <dbReference type="RefSeq" id="XP_015895493.3"/>
    </source>
</evidence>
<dbReference type="GeneID" id="107429335"/>
<name>A0A6P4AKB0_ZIZJJ</name>
<evidence type="ECO:0000313" key="2">
    <source>
        <dbReference type="Proteomes" id="UP001652623"/>
    </source>
</evidence>
<dbReference type="SUPFAM" id="SSF55961">
    <property type="entry name" value="Bet v1-like"/>
    <property type="match status" value="1"/>
</dbReference>